<evidence type="ECO:0000313" key="4">
    <source>
        <dbReference type="Proteomes" id="UP001629244"/>
    </source>
</evidence>
<dbReference type="RefSeq" id="WP_408076513.1">
    <property type="nucleotide sequence ID" value="NZ_JBELQC010000001.1"/>
</dbReference>
<proteinExistence type="predicted"/>
<name>A0ABW8YH11_9SPHN</name>
<evidence type="ECO:0000256" key="1">
    <source>
        <dbReference type="SAM" id="MobiDB-lite"/>
    </source>
</evidence>
<sequence length="119" mass="12040">MTTPALAQTTEPATPTPEATPAAPVAITDAEVTMFAKAALAADAVSKDATIPASEKQAKMAEAVTSNGLEATRFNEIAQASQSDPALQQKVQAAIIAIRDAKPAAPATPSATPTPTQTQ</sequence>
<evidence type="ECO:0000313" key="3">
    <source>
        <dbReference type="EMBL" id="MFL9839541.1"/>
    </source>
</evidence>
<keyword evidence="4" id="KW-1185">Reference proteome</keyword>
<feature type="region of interest" description="Disordered" evidence="1">
    <location>
        <begin position="1"/>
        <end position="22"/>
    </location>
</feature>
<dbReference type="Pfam" id="PF13767">
    <property type="entry name" value="DUF4168"/>
    <property type="match status" value="1"/>
</dbReference>
<dbReference type="EMBL" id="JBELQC010000001">
    <property type="protein sequence ID" value="MFL9839541.1"/>
    <property type="molecule type" value="Genomic_DNA"/>
</dbReference>
<feature type="domain" description="DUF4168" evidence="2">
    <location>
        <begin position="54"/>
        <end position="91"/>
    </location>
</feature>
<evidence type="ECO:0000259" key="2">
    <source>
        <dbReference type="Pfam" id="PF13767"/>
    </source>
</evidence>
<comment type="caution">
    <text evidence="3">The sequence shown here is derived from an EMBL/GenBank/DDBJ whole genome shotgun (WGS) entry which is preliminary data.</text>
</comment>
<dbReference type="InterPro" id="IPR025433">
    <property type="entry name" value="DUF4168"/>
</dbReference>
<protein>
    <submittedName>
        <fullName evidence="3">DUF4168 domain-containing protein</fullName>
    </submittedName>
</protein>
<dbReference type="Proteomes" id="UP001629244">
    <property type="component" value="Unassembled WGS sequence"/>
</dbReference>
<organism evidence="3 4">
    <name type="scientific">Sphingomonas plantiphila</name>
    <dbReference type="NCBI Taxonomy" id="3163295"/>
    <lineage>
        <taxon>Bacteria</taxon>
        <taxon>Pseudomonadati</taxon>
        <taxon>Pseudomonadota</taxon>
        <taxon>Alphaproteobacteria</taxon>
        <taxon>Sphingomonadales</taxon>
        <taxon>Sphingomonadaceae</taxon>
        <taxon>Sphingomonas</taxon>
    </lineage>
</organism>
<gene>
    <name evidence="3" type="ORF">ABS767_01080</name>
</gene>
<reference evidence="3 4" key="1">
    <citation type="submission" date="2024-06" db="EMBL/GenBank/DDBJ databases">
        <authorList>
            <person name="Kaempfer P."/>
            <person name="Viver T."/>
        </authorList>
    </citation>
    <scope>NUCLEOTIDE SEQUENCE [LARGE SCALE GENOMIC DNA]</scope>
    <source>
        <strain evidence="3 4">ST-64</strain>
    </source>
</reference>
<accession>A0ABW8YH11</accession>